<evidence type="ECO:0000256" key="5">
    <source>
        <dbReference type="SAM" id="MobiDB-lite"/>
    </source>
</evidence>
<protein>
    <submittedName>
        <fullName evidence="9">Sip3p</fullName>
    </submittedName>
</protein>
<dbReference type="SUPFAM" id="SSF103657">
    <property type="entry name" value="BAR/IMD domain-like"/>
    <property type="match status" value="1"/>
</dbReference>
<dbReference type="GO" id="GO:0005737">
    <property type="term" value="C:cytoplasm"/>
    <property type="evidence" value="ECO:0007669"/>
    <property type="project" value="InterPro"/>
</dbReference>
<dbReference type="Gene3D" id="1.20.1270.60">
    <property type="entry name" value="Arfaptin homology (AH) domain/BAR domain"/>
    <property type="match status" value="1"/>
</dbReference>
<feature type="region of interest" description="Disordered" evidence="5">
    <location>
        <begin position="334"/>
        <end position="384"/>
    </location>
</feature>
<evidence type="ECO:0000256" key="6">
    <source>
        <dbReference type="SAM" id="Phobius"/>
    </source>
</evidence>
<dbReference type="InterPro" id="IPR027267">
    <property type="entry name" value="AH/BAR_dom_sf"/>
</dbReference>
<evidence type="ECO:0000256" key="1">
    <source>
        <dbReference type="ARBA" id="ARBA00004370"/>
    </source>
</evidence>
<evidence type="ECO:0000256" key="3">
    <source>
        <dbReference type="ARBA" id="ARBA00022989"/>
    </source>
</evidence>
<name>A0A167FJE6_9ASCO</name>
<dbReference type="AlphaFoldDB" id="A0A167FJE6"/>
<keyword evidence="10" id="KW-1185">Reference proteome</keyword>
<dbReference type="Pfam" id="PF00169">
    <property type="entry name" value="PH"/>
    <property type="match status" value="1"/>
</dbReference>
<keyword evidence="4 6" id="KW-0472">Membrane</keyword>
<feature type="compositionally biased region" description="Polar residues" evidence="5">
    <location>
        <begin position="348"/>
        <end position="359"/>
    </location>
</feature>
<sequence>MLALRRYAEATRHYWATTIKMVKTQTVKTLGPLATFQRNDLRSYKDCRRNYDAAQSKYDSILQAYASNSKNKEASALREDAFQLSEVRKAYVKACFDLSCIVAVVERHVNVVLVDTLVDPWILRSKSLVAGDPTYFPMGVDMYRIKSWSKALSACLKPIEAEMLRLRQEMEEQTITRSIPSRDLNDYMPQNSTLSHFVPNLSPSAYASNEKHGWLFVKTSARTGRHVWIRRWAFVKGGIFGWLVLSPSKTFVQETDKIGVLLCNVSPEPNEDRRFCFEIRTKDSTLVLQADSLAELKSWLQVFEVSKREAIEKMKTGDASTAFQLMHPLIPEFASGSSPYNDEETVGLKSNNGPNAPSRKSTDASFRPGTPSTGQQQPMSGYFSGVDANKLQTMMNAGKSMILSSLLDPGQGQFSTLGTSEAPLAPLPVINTPMPTSMTKEAIIANSFLHPTTVPSAFTANYWGSVNWASYQIAHTSTSSLSDSSKSSDSTAVQTPASSIELVEPYPAFYPLELRSQDIQMRAIFQGLADPDKNDRVVMVFRALFRPNPKQELPGRAFVTTKFIYMYSCSFGFTILEKKPISRMVSIEGSSSTGWDSLYLLTEKGESLSCRVFIDAGRLIKRRVQYLIDNISAEEPDGLEQVITKLRKLGTERQKKIQKALDDIKNHRVSLSSDDDDDMMTDDDDYDEDYGATSKRLLQRYLSLQNSLKPKSTASKTDEVNATFISSKQHPNIESNLATLMDRLMLEQIYDVPAKALFHVMFGELSPVFKYTDSPLYNRTKLEVSPWHKTTSSRLEREITYFFNSKGILTGSQGSSNERTTNLQRIERKDDNLVYIVYDRRTPWELPYGATFYVTTRFVIQATRISQCKLSIWSNIEWIKSAGIARNVVESLVYNHFIQEAKNINERVAECRKRLGHRGMTNTAVRLFGKLGTSVQDETRSSNSEYSGVAGRQEQRDTNQTPISVTKEYLIKASAGVLGGWVVSIISNVFMVLGGIGRRVWHEISLRKFLILFLLISIGCNVFLSARSTVAYWTESRAYHLSKDLNLIPSSNTAMRRTIYLGEISQIINDGRGFARGEEPSMCHDKFRSIAYYEPIDGADLDKLDFTVADLDSPNFELSARLNRIRNDIGEKRNDLLVNLRLLNRIEAESLFAEWRSWLLSELKTCKLATRYTTNISSDLRSHLDAYCDSCLQEWESSVSTQGVAKEFL</sequence>
<dbReference type="InterPro" id="IPR001849">
    <property type="entry name" value="PH_domain"/>
</dbReference>
<organism evidence="9 10">
    <name type="scientific">Sugiyamaella lignohabitans</name>
    <dbReference type="NCBI Taxonomy" id="796027"/>
    <lineage>
        <taxon>Eukaryota</taxon>
        <taxon>Fungi</taxon>
        <taxon>Dikarya</taxon>
        <taxon>Ascomycota</taxon>
        <taxon>Saccharomycotina</taxon>
        <taxon>Dipodascomycetes</taxon>
        <taxon>Dipodascales</taxon>
        <taxon>Trichomonascaceae</taxon>
        <taxon>Sugiyamaella</taxon>
    </lineage>
</organism>
<dbReference type="OrthoDB" id="10070851at2759"/>
<feature type="region of interest" description="Disordered" evidence="5">
    <location>
        <begin position="936"/>
        <end position="958"/>
    </location>
</feature>
<evidence type="ECO:0000313" key="10">
    <source>
        <dbReference type="Proteomes" id="UP000189580"/>
    </source>
</evidence>
<gene>
    <name evidence="9" type="primary">SIP3</name>
    <name evidence="9" type="ORF">AWJ20_3005</name>
</gene>
<dbReference type="KEGG" id="slb:AWJ20_3005"/>
<dbReference type="PANTHER" id="PTHR14248">
    <property type="entry name" value="CYCLIN Y, ISOFORM A"/>
    <property type="match status" value="1"/>
</dbReference>
<evidence type="ECO:0000259" key="7">
    <source>
        <dbReference type="PROSITE" id="PS50003"/>
    </source>
</evidence>
<feature type="transmembrane region" description="Helical" evidence="6">
    <location>
        <begin position="1009"/>
        <end position="1033"/>
    </location>
</feature>
<keyword evidence="2 6" id="KW-0812">Transmembrane</keyword>
<dbReference type="Pfam" id="PF16016">
    <property type="entry name" value="VASt"/>
    <property type="match status" value="1"/>
</dbReference>
<feature type="transmembrane region" description="Helical" evidence="6">
    <location>
        <begin position="978"/>
        <end position="997"/>
    </location>
</feature>
<dbReference type="Pfam" id="PF16746">
    <property type="entry name" value="BAR_3"/>
    <property type="match status" value="1"/>
</dbReference>
<dbReference type="InterPro" id="IPR042067">
    <property type="entry name" value="Sip3_PH"/>
</dbReference>
<evidence type="ECO:0000313" key="9">
    <source>
        <dbReference type="EMBL" id="ANB15378.1"/>
    </source>
</evidence>
<feature type="compositionally biased region" description="Polar residues" evidence="5">
    <location>
        <begin position="370"/>
        <end position="379"/>
    </location>
</feature>
<reference evidence="9 10" key="1">
    <citation type="submission" date="2016-02" db="EMBL/GenBank/DDBJ databases">
        <title>Complete genome sequence and transcriptome regulation of the pentose utilising yeast Sugiyamaella lignohabitans.</title>
        <authorList>
            <person name="Bellasio M."/>
            <person name="Peymann A."/>
            <person name="Valli M."/>
            <person name="Sipitzky M."/>
            <person name="Graf A."/>
            <person name="Sauer M."/>
            <person name="Marx H."/>
            <person name="Mattanovich D."/>
        </authorList>
    </citation>
    <scope>NUCLEOTIDE SEQUENCE [LARGE SCALE GENOMIC DNA]</scope>
    <source>
        <strain evidence="9 10">CBS 10342</strain>
    </source>
</reference>
<dbReference type="InterPro" id="IPR031968">
    <property type="entry name" value="VASt"/>
</dbReference>
<evidence type="ECO:0000259" key="8">
    <source>
        <dbReference type="PROSITE" id="PS51778"/>
    </source>
</evidence>
<evidence type="ECO:0000256" key="2">
    <source>
        <dbReference type="ARBA" id="ARBA00022692"/>
    </source>
</evidence>
<feature type="domain" description="PH" evidence="7">
    <location>
        <begin position="208"/>
        <end position="308"/>
    </location>
</feature>
<dbReference type="PROSITE" id="PS50003">
    <property type="entry name" value="PH_DOMAIN"/>
    <property type="match status" value="1"/>
</dbReference>
<dbReference type="PROSITE" id="PS51778">
    <property type="entry name" value="VAST"/>
    <property type="match status" value="1"/>
</dbReference>
<feature type="compositionally biased region" description="Polar residues" evidence="5">
    <location>
        <begin position="936"/>
        <end position="946"/>
    </location>
</feature>
<dbReference type="EMBL" id="CP014503">
    <property type="protein sequence ID" value="ANB15378.1"/>
    <property type="molecule type" value="Genomic_DNA"/>
</dbReference>
<dbReference type="Gene3D" id="2.30.29.30">
    <property type="entry name" value="Pleckstrin-homology domain (PH domain)/Phosphotyrosine-binding domain (PTB)"/>
    <property type="match status" value="1"/>
</dbReference>
<dbReference type="SUPFAM" id="SSF50729">
    <property type="entry name" value="PH domain-like"/>
    <property type="match status" value="1"/>
</dbReference>
<dbReference type="RefSeq" id="XP_018737855.1">
    <property type="nucleotide sequence ID" value="XM_018879993.1"/>
</dbReference>
<dbReference type="InterPro" id="IPR011993">
    <property type="entry name" value="PH-like_dom_sf"/>
</dbReference>
<dbReference type="Proteomes" id="UP000189580">
    <property type="component" value="Chromosome b"/>
</dbReference>
<feature type="domain" description="VASt" evidence="8">
    <location>
        <begin position="741"/>
        <end position="909"/>
    </location>
</feature>
<dbReference type="GeneID" id="30034980"/>
<dbReference type="GO" id="GO:0016020">
    <property type="term" value="C:membrane"/>
    <property type="evidence" value="ECO:0007669"/>
    <property type="project" value="UniProtKB-SubCell"/>
</dbReference>
<keyword evidence="3 6" id="KW-1133">Transmembrane helix</keyword>
<dbReference type="SMART" id="SM00233">
    <property type="entry name" value="PH"/>
    <property type="match status" value="1"/>
</dbReference>
<comment type="subcellular location">
    <subcellularLocation>
        <location evidence="1">Membrane</location>
    </subcellularLocation>
</comment>
<evidence type="ECO:0000256" key="4">
    <source>
        <dbReference type="ARBA" id="ARBA00023136"/>
    </source>
</evidence>
<dbReference type="CDD" id="cd13280">
    <property type="entry name" value="PH_SIP3"/>
    <property type="match status" value="1"/>
</dbReference>
<accession>A0A167FJE6</accession>
<dbReference type="InterPro" id="IPR004148">
    <property type="entry name" value="BAR_dom"/>
</dbReference>
<proteinExistence type="predicted"/>